<evidence type="ECO:0000256" key="1">
    <source>
        <dbReference type="SAM" id="Phobius"/>
    </source>
</evidence>
<dbReference type="EMBL" id="AP026867">
    <property type="protein sequence ID" value="BDS13543.1"/>
    <property type="molecule type" value="Genomic_DNA"/>
</dbReference>
<keyword evidence="3" id="KW-1185">Reference proteome</keyword>
<protein>
    <submittedName>
        <fullName evidence="2">Uncharacterized protein</fullName>
    </submittedName>
</protein>
<keyword evidence="1" id="KW-0812">Transmembrane</keyword>
<dbReference type="KEGG" id="aup:AsAng_0042820"/>
<reference evidence="2" key="1">
    <citation type="submission" date="2022-09" db="EMBL/GenBank/DDBJ databases">
        <title>Aureispira anguillicida sp. nov., isolated from Leptocephalus of Japanese eel Anguilla japonica.</title>
        <authorList>
            <person name="Yuasa K."/>
            <person name="Mekata T."/>
            <person name="Ikunari K."/>
        </authorList>
    </citation>
    <scope>NUCLEOTIDE SEQUENCE</scope>
    <source>
        <strain evidence="2">EL160426</strain>
    </source>
</reference>
<proteinExistence type="predicted"/>
<feature type="transmembrane region" description="Helical" evidence="1">
    <location>
        <begin position="6"/>
        <end position="24"/>
    </location>
</feature>
<evidence type="ECO:0000313" key="2">
    <source>
        <dbReference type="EMBL" id="BDS13543.1"/>
    </source>
</evidence>
<gene>
    <name evidence="2" type="ORF">AsAng_0042820</name>
</gene>
<name>A0A915YHZ9_9BACT</name>
<evidence type="ECO:0000313" key="3">
    <source>
        <dbReference type="Proteomes" id="UP001060919"/>
    </source>
</evidence>
<dbReference type="Proteomes" id="UP001060919">
    <property type="component" value="Chromosome"/>
</dbReference>
<keyword evidence="1" id="KW-1133">Transmembrane helix</keyword>
<organism evidence="2 3">
    <name type="scientific">Aureispira anguillae</name>
    <dbReference type="NCBI Taxonomy" id="2864201"/>
    <lineage>
        <taxon>Bacteria</taxon>
        <taxon>Pseudomonadati</taxon>
        <taxon>Bacteroidota</taxon>
        <taxon>Saprospiria</taxon>
        <taxon>Saprospirales</taxon>
        <taxon>Saprospiraceae</taxon>
        <taxon>Aureispira</taxon>
    </lineage>
</organism>
<keyword evidence="1" id="KW-0472">Membrane</keyword>
<accession>A0A915YHZ9</accession>
<dbReference type="AlphaFoldDB" id="A0A915YHZ9"/>
<dbReference type="RefSeq" id="WP_264788811.1">
    <property type="nucleotide sequence ID" value="NZ_AP026867.1"/>
</dbReference>
<sequence>MDFFSGIIGLIVGTILSLVGGIWLTRREVARHHAIASQEEESTNQLDQTVPLEKKLRDAIYDCERNLLACKKQIDEICKNQLDLLQDVGKKSHVAVSNKPLFFEYYNPNTQERHFYYQKDLAKDIAQEVLENTKNIAQKYNNHIQLVLTQQELFEKLIESHQENLNRILGVKTQSNQVKKITQHHHKLSQLNEDNQLETKAIYNEMLIQDISEELAHQEECLRQYIALNKQYDHPSDQQTEEKLRIQIKMIINQLEEEDPSNSQ</sequence>